<reference evidence="7" key="3">
    <citation type="submission" date="2021-02" db="UniProtKB">
        <authorList>
            <consortium name="EnsemblMetazoa"/>
        </authorList>
    </citation>
    <scope>IDENTIFICATION</scope>
    <source>
        <strain evidence="7">USDA</strain>
    </source>
</reference>
<feature type="region of interest" description="Disordered" evidence="5">
    <location>
        <begin position="1"/>
        <end position="65"/>
    </location>
</feature>
<evidence type="ECO:0000313" key="8">
    <source>
        <dbReference type="Proteomes" id="UP000009046"/>
    </source>
</evidence>
<feature type="compositionally biased region" description="Low complexity" evidence="5">
    <location>
        <begin position="266"/>
        <end position="277"/>
    </location>
</feature>
<dbReference type="GO" id="GO:1903566">
    <property type="term" value="P:positive regulation of protein localization to cilium"/>
    <property type="evidence" value="ECO:0007669"/>
    <property type="project" value="TreeGrafter"/>
</dbReference>
<evidence type="ECO:0000256" key="4">
    <source>
        <dbReference type="SAM" id="Coils"/>
    </source>
</evidence>
<feature type="region of interest" description="Disordered" evidence="5">
    <location>
        <begin position="79"/>
        <end position="122"/>
    </location>
</feature>
<proteinExistence type="inferred from homology"/>
<feature type="compositionally biased region" description="Polar residues" evidence="5">
    <location>
        <begin position="278"/>
        <end position="288"/>
    </location>
</feature>
<evidence type="ECO:0000256" key="2">
    <source>
        <dbReference type="ARBA" id="ARBA00016007"/>
    </source>
</evidence>
<feature type="compositionally biased region" description="Polar residues" evidence="5">
    <location>
        <begin position="24"/>
        <end position="36"/>
    </location>
</feature>
<organism>
    <name type="scientific">Pediculus humanus subsp. corporis</name>
    <name type="common">Body louse</name>
    <dbReference type="NCBI Taxonomy" id="121224"/>
    <lineage>
        <taxon>Eukaryota</taxon>
        <taxon>Metazoa</taxon>
        <taxon>Ecdysozoa</taxon>
        <taxon>Arthropoda</taxon>
        <taxon>Hexapoda</taxon>
        <taxon>Insecta</taxon>
        <taxon>Pterygota</taxon>
        <taxon>Neoptera</taxon>
        <taxon>Paraneoptera</taxon>
        <taxon>Psocodea</taxon>
        <taxon>Troctomorpha</taxon>
        <taxon>Phthiraptera</taxon>
        <taxon>Anoplura</taxon>
        <taxon>Pediculidae</taxon>
        <taxon>Pediculus</taxon>
    </lineage>
</organism>
<evidence type="ECO:0000313" key="7">
    <source>
        <dbReference type="EnsemblMetazoa" id="PHUM140090-PA"/>
    </source>
</evidence>
<dbReference type="GO" id="GO:0030496">
    <property type="term" value="C:midbody"/>
    <property type="evidence" value="ECO:0007669"/>
    <property type="project" value="TreeGrafter"/>
</dbReference>
<keyword evidence="3 4" id="KW-0175">Coiled coil</keyword>
<comment type="similarity">
    <text evidence="1">Belongs to the ENTR1 family.</text>
</comment>
<protein>
    <recommendedName>
        <fullName evidence="2">Endosome-associated-trafficking regulator 1</fullName>
    </recommendedName>
</protein>
<dbReference type="GeneID" id="8234384"/>
<sequence>MAEQDANNSSNSFKNESNPNPENVSGSENEELNPSVNERIIQPENENYEMESYLSSYESPAKKEENPFSFKKFLNQDLSGQRNKGARKKVYPTASLSSTKSHLTDPRSSRSQSEGNSRVIGNNDVSSVLPDFVQDHLVIEQCYLNGSSSINIDNLNLQNLPDLNLEHQNIHFLSNSDRSNNQSRQPLNSYSNNLPDFTLGVRNIGSVSQSHSKSDKLPDFTLNAGTSLEFNNDNNVSFTNKGARRRNNGNEINESSHSNRSRPQMSSSPSVPLDLPSYDNTNESNPNLPNIPFDLTIPVEDKSCGSRCQGPPETVSKSLPDFLSDGPIKKEMDDNLKNNRGNIPLHSNNVTFPETTTTRFEHDRLLREVDSLRCQIVEKNRRIELLESELEHLQSTDQREAASLEFAFKEVENNLKHTTKRAINAEDLVYKLKQENKSLKSEISMLRSENMNLRLGKFESHNLESRESKNHKLAKELRMASNMAENSLRSLLSGIQHLRTIASSMENLSKIPENAEVCETISKRVEQV</sequence>
<dbReference type="VEuPathDB" id="VectorBase:PHUM140090"/>
<dbReference type="GO" id="GO:0036064">
    <property type="term" value="C:ciliary basal body"/>
    <property type="evidence" value="ECO:0007669"/>
    <property type="project" value="TreeGrafter"/>
</dbReference>
<dbReference type="InParanoid" id="E0VET6"/>
<dbReference type="STRING" id="121224.E0VET6"/>
<dbReference type="eggNOG" id="ENOG502QUJK">
    <property type="taxonomic scope" value="Eukaryota"/>
</dbReference>
<accession>E0VET6</accession>
<dbReference type="EMBL" id="AAZO01001615">
    <property type="status" value="NOT_ANNOTATED_CDS"/>
    <property type="molecule type" value="Genomic_DNA"/>
</dbReference>
<dbReference type="HOGENOM" id="CLU_045735_0_0_1"/>
<dbReference type="AlphaFoldDB" id="E0VET6"/>
<dbReference type="InterPro" id="IPR026757">
    <property type="entry name" value="ENTR1"/>
</dbReference>
<dbReference type="GO" id="GO:0032465">
    <property type="term" value="P:regulation of cytokinesis"/>
    <property type="evidence" value="ECO:0007669"/>
    <property type="project" value="TreeGrafter"/>
</dbReference>
<feature type="compositionally biased region" description="Low complexity" evidence="5">
    <location>
        <begin position="50"/>
        <end position="59"/>
    </location>
</feature>
<dbReference type="EMBL" id="DS235098">
    <property type="protein sequence ID" value="EEB11892.1"/>
    <property type="molecule type" value="Genomic_DNA"/>
</dbReference>
<evidence type="ECO:0000256" key="5">
    <source>
        <dbReference type="SAM" id="MobiDB-lite"/>
    </source>
</evidence>
<reference evidence="6" key="1">
    <citation type="submission" date="2007-04" db="EMBL/GenBank/DDBJ databases">
        <title>Annotation of Pediculus humanus corporis strain USDA.</title>
        <authorList>
            <person name="Kirkness E."/>
            <person name="Hannick L."/>
            <person name="Hass B."/>
            <person name="Bruggner R."/>
            <person name="Lawson D."/>
            <person name="Bidwell S."/>
            <person name="Joardar V."/>
            <person name="Caler E."/>
            <person name="Walenz B."/>
            <person name="Inman J."/>
            <person name="Schobel S."/>
            <person name="Galinsky K."/>
            <person name="Amedeo P."/>
            <person name="Strausberg R."/>
        </authorList>
    </citation>
    <scope>NUCLEOTIDE SEQUENCE</scope>
    <source>
        <strain evidence="6">USDA</strain>
    </source>
</reference>
<reference evidence="6" key="2">
    <citation type="submission" date="2007-04" db="EMBL/GenBank/DDBJ databases">
        <title>The genome of the human body louse.</title>
        <authorList>
            <consortium name="The Human Body Louse Genome Consortium"/>
            <person name="Kirkness E."/>
            <person name="Walenz B."/>
            <person name="Hass B."/>
            <person name="Bruggner R."/>
            <person name="Strausberg R."/>
        </authorList>
    </citation>
    <scope>NUCLEOTIDE SEQUENCE</scope>
    <source>
        <strain evidence="6">USDA</strain>
    </source>
</reference>
<dbReference type="OMA" id="LVIEQCY"/>
<dbReference type="PANTHER" id="PTHR31259">
    <property type="entry name" value="ENDOSOME-ASSOCIATED TRAFFICKING REGULATOR 1"/>
    <property type="match status" value="1"/>
</dbReference>
<dbReference type="OrthoDB" id="6499155at2759"/>
<dbReference type="KEGG" id="phu:Phum_PHUM140090"/>
<feature type="compositionally biased region" description="Low complexity" evidence="5">
    <location>
        <begin position="7"/>
        <end position="23"/>
    </location>
</feature>
<evidence type="ECO:0000256" key="1">
    <source>
        <dbReference type="ARBA" id="ARBA00007791"/>
    </source>
</evidence>
<keyword evidence="8" id="KW-1185">Reference proteome</keyword>
<dbReference type="PANTHER" id="PTHR31259:SF3">
    <property type="entry name" value="ENDOSOME-ASSOCIATED-TRAFFICKING REGULATOR 1"/>
    <property type="match status" value="1"/>
</dbReference>
<dbReference type="GO" id="GO:0005769">
    <property type="term" value="C:early endosome"/>
    <property type="evidence" value="ECO:0007669"/>
    <property type="project" value="TreeGrafter"/>
</dbReference>
<dbReference type="GO" id="GO:0045724">
    <property type="term" value="P:positive regulation of cilium assembly"/>
    <property type="evidence" value="ECO:0007669"/>
    <property type="project" value="TreeGrafter"/>
</dbReference>
<dbReference type="CTD" id="8234384"/>
<feature type="coiled-coil region" evidence="4">
    <location>
        <begin position="362"/>
        <end position="449"/>
    </location>
</feature>
<feature type="compositionally biased region" description="Polar residues" evidence="5">
    <location>
        <begin position="109"/>
        <end position="122"/>
    </location>
</feature>
<gene>
    <name evidence="7" type="primary">8234384</name>
    <name evidence="6" type="ORF">Phum_PHUM140090</name>
</gene>
<dbReference type="Proteomes" id="UP000009046">
    <property type="component" value="Unassembled WGS sequence"/>
</dbReference>
<dbReference type="RefSeq" id="XP_002424630.1">
    <property type="nucleotide sequence ID" value="XM_002424585.1"/>
</dbReference>
<dbReference type="GO" id="GO:0055037">
    <property type="term" value="C:recycling endosome"/>
    <property type="evidence" value="ECO:0007669"/>
    <property type="project" value="TreeGrafter"/>
</dbReference>
<feature type="compositionally biased region" description="Polar residues" evidence="5">
    <location>
        <begin position="249"/>
        <end position="265"/>
    </location>
</feature>
<name>E0VET6_PEDHC</name>
<evidence type="ECO:0000313" key="6">
    <source>
        <dbReference type="EMBL" id="EEB11892.1"/>
    </source>
</evidence>
<feature type="region of interest" description="Disordered" evidence="5">
    <location>
        <begin position="224"/>
        <end position="291"/>
    </location>
</feature>
<feature type="compositionally biased region" description="Polar residues" evidence="5">
    <location>
        <begin position="224"/>
        <end position="240"/>
    </location>
</feature>
<feature type="region of interest" description="Disordered" evidence="5">
    <location>
        <begin position="304"/>
        <end position="324"/>
    </location>
</feature>
<dbReference type="GO" id="GO:0005813">
    <property type="term" value="C:centrosome"/>
    <property type="evidence" value="ECO:0007669"/>
    <property type="project" value="TreeGrafter"/>
</dbReference>
<evidence type="ECO:0000256" key="3">
    <source>
        <dbReference type="ARBA" id="ARBA00023054"/>
    </source>
</evidence>
<dbReference type="EnsemblMetazoa" id="PHUM140090-RA">
    <property type="protein sequence ID" value="PHUM140090-PA"/>
    <property type="gene ID" value="PHUM140090"/>
</dbReference>